<dbReference type="SUPFAM" id="SSF57535">
    <property type="entry name" value="Complement control module/SCR domain"/>
    <property type="match status" value="4"/>
</dbReference>
<comment type="caution">
    <text evidence="9">Lacks conserved residue(s) required for the propagation of feature annotation.</text>
</comment>
<dbReference type="KEGG" id="vg:1450455"/>
<dbReference type="Gene3D" id="2.10.70.10">
    <property type="entry name" value="Complement Module, domain 1"/>
    <property type="match status" value="4"/>
</dbReference>
<organism evidence="14">
    <name type="scientific">Ateline herpesvirus 3</name>
    <name type="common">AtHV-3</name>
    <name type="synonym">Herpesvirus ateles</name>
    <dbReference type="NCBI Taxonomy" id="85618"/>
    <lineage>
        <taxon>Viruses</taxon>
        <taxon>Duplodnaviria</taxon>
        <taxon>Heunggongvirae</taxon>
        <taxon>Peploviricota</taxon>
        <taxon>Herviviricetes</taxon>
        <taxon>Herpesvirales</taxon>
        <taxon>Orthoherpesviridae</taxon>
        <taxon>Gammaherpesvirinae</taxon>
        <taxon>Rhadinovirus</taxon>
        <taxon>Rhadinovirus atelinegamma3</taxon>
    </lineage>
</organism>
<feature type="disulfide bond" evidence="8">
    <location>
        <begin position="238"/>
        <end position="264"/>
    </location>
</feature>
<evidence type="ECO:0000256" key="11">
    <source>
        <dbReference type="SAM" id="Phobius"/>
    </source>
</evidence>
<dbReference type="InterPro" id="IPR035976">
    <property type="entry name" value="Sushi/SCR/CCP_sf"/>
</dbReference>
<dbReference type="Pfam" id="PF00084">
    <property type="entry name" value="Sushi"/>
    <property type="match status" value="4"/>
</dbReference>
<keyword evidence="6 11" id="KW-0472">Membrane</keyword>
<dbReference type="PIR" id="T42921">
    <property type="entry name" value="T42921"/>
</dbReference>
<feature type="disulfide bond" evidence="8">
    <location>
        <begin position="54"/>
        <end position="79"/>
    </location>
</feature>
<organismHost>
    <name type="scientific">Ateles</name>
    <dbReference type="NCBI Taxonomy" id="9506"/>
</organismHost>
<evidence type="ECO:0000259" key="12">
    <source>
        <dbReference type="PROSITE" id="PS50923"/>
    </source>
</evidence>
<dbReference type="GeneID" id="1450455"/>
<evidence type="ECO:0000256" key="10">
    <source>
        <dbReference type="SAM" id="MobiDB-lite"/>
    </source>
</evidence>
<keyword evidence="3 9" id="KW-0768">Sushi</keyword>
<dbReference type="PANTHER" id="PTHR45656">
    <property type="entry name" value="PROTEIN CBR-CLEC-78"/>
    <property type="match status" value="1"/>
</dbReference>
<feature type="disulfide bond" evidence="8">
    <location>
        <begin position="23"/>
        <end position="68"/>
    </location>
</feature>
<protein>
    <submittedName>
        <fullName evidence="13">Complement control protein homolog ccph</fullName>
    </submittedName>
</protein>
<proteinExistence type="inferred from homology"/>
<dbReference type="Proteomes" id="UP000008287">
    <property type="component" value="Segment"/>
</dbReference>
<comment type="subcellular location">
    <subcellularLocation>
        <location evidence="1">Membrane</location>
    </subcellularLocation>
</comment>
<reference evidence="13 14" key="1">
    <citation type="journal article" date="2000" name="J. Virol.">
        <title>Primary structure of the Herpesvirus ateles genome.</title>
        <authorList>
            <person name="Albrecht J.C."/>
        </authorList>
    </citation>
    <scope>NUCLEOTIDE SEQUENCE [LARGE SCALE GENOMIC DNA]</scope>
    <source>
        <strain evidence="13">73</strain>
    </source>
</reference>
<dbReference type="SMART" id="SM00032">
    <property type="entry name" value="CCP"/>
    <property type="match status" value="4"/>
</dbReference>
<dbReference type="PANTHER" id="PTHR45656:SF15">
    <property type="entry name" value="SUSHI DOMAIN-CONTAINING PROTEIN"/>
    <property type="match status" value="1"/>
</dbReference>
<feature type="disulfide bond" evidence="8">
    <location>
        <begin position="84"/>
        <end position="125"/>
    </location>
</feature>
<keyword evidence="7 8" id="KW-1015">Disulfide bond</keyword>
<dbReference type="OrthoDB" id="8102at10239"/>
<feature type="disulfide bond" evidence="8">
    <location>
        <begin position="210"/>
        <end position="252"/>
    </location>
</feature>
<evidence type="ECO:0000256" key="4">
    <source>
        <dbReference type="ARBA" id="ARBA00022729"/>
    </source>
</evidence>
<dbReference type="CDD" id="cd00033">
    <property type="entry name" value="CCP"/>
    <property type="match status" value="4"/>
</dbReference>
<dbReference type="InterPro" id="IPR011176">
    <property type="entry name" value="CCP_VACV_C3/B5"/>
</dbReference>
<sequence length="360" mass="40208">MHTLHYIFIILPCVIYFVWSSSCPKRNRYVSLRYVNITNSSGSYPNGTTLQVTCRKGYIGRQIQTVTCVNGNWTVPNECQKRRCSTPADLLNGWYTVTGNLYYGSVITYTCNTGYQLLGSPTSSCLLGPDGRVNWTPRPPICEITKCKPPPTIANGTHTNIKEYYTYLDAVTYSCNDETKLTLTGPSSKQCSETGRWVPDEETKCEFKVCKIPQVANGHVEVRKTSNNVQYQYVNIKCDKGFRLQGETPNMCKNGVWFPALPTCEKPAPPRGDMPHIDSGEDTSTPSGRNCNQNCTTSVSTNIYTIITTGHTSHIYFPTGKNYKLPQGVLVIILTTCSIIIAIILTGVCLHRCRLRMFVP</sequence>
<comment type="similarity">
    <text evidence="2">Belongs to the receptors of complement activation (RCA) family.</text>
</comment>
<evidence type="ECO:0000256" key="2">
    <source>
        <dbReference type="ARBA" id="ARBA00010908"/>
    </source>
</evidence>
<evidence type="ECO:0000256" key="5">
    <source>
        <dbReference type="ARBA" id="ARBA00022737"/>
    </source>
</evidence>
<keyword evidence="14" id="KW-1185">Reference proteome</keyword>
<feature type="domain" description="Sushi" evidence="12">
    <location>
        <begin position="82"/>
        <end position="144"/>
    </location>
</feature>
<evidence type="ECO:0000256" key="6">
    <source>
        <dbReference type="ARBA" id="ARBA00023136"/>
    </source>
</evidence>
<accession>Q9YTQ8</accession>
<feature type="domain" description="Sushi" evidence="12">
    <location>
        <begin position="21"/>
        <end position="81"/>
    </location>
</feature>
<dbReference type="RefSeq" id="NP_047979.1">
    <property type="nucleotide sequence ID" value="NC_001987.1"/>
</dbReference>
<dbReference type="PIRSF" id="PIRSF002486">
    <property type="entry name" value="CIP_VAC_C3L"/>
    <property type="match status" value="1"/>
</dbReference>
<feature type="domain" description="Sushi" evidence="12">
    <location>
        <begin position="145"/>
        <end position="207"/>
    </location>
</feature>
<keyword evidence="4" id="KW-0732">Signal</keyword>
<dbReference type="InterPro" id="IPR051277">
    <property type="entry name" value="SEZ6_CSMD_C4BPB_Regulators"/>
</dbReference>
<feature type="domain" description="Sushi" evidence="12">
    <location>
        <begin position="208"/>
        <end position="266"/>
    </location>
</feature>
<keyword evidence="11" id="KW-0812">Transmembrane</keyword>
<dbReference type="EMBL" id="AF083424">
    <property type="protein sequence ID" value="AAC95530.1"/>
    <property type="molecule type" value="Genomic_DNA"/>
</dbReference>
<name>Q9YTQ8_ATHV3</name>
<evidence type="ECO:0000256" key="7">
    <source>
        <dbReference type="ARBA" id="ARBA00023157"/>
    </source>
</evidence>
<feature type="transmembrane region" description="Helical" evidence="11">
    <location>
        <begin position="328"/>
        <end position="350"/>
    </location>
</feature>
<dbReference type="PROSITE" id="PS50923">
    <property type="entry name" value="SUSHI"/>
    <property type="match status" value="4"/>
</dbReference>
<evidence type="ECO:0000256" key="8">
    <source>
        <dbReference type="PIRSR" id="PIRSR002486-1"/>
    </source>
</evidence>
<evidence type="ECO:0000256" key="9">
    <source>
        <dbReference type="PROSITE-ProRule" id="PRU00302"/>
    </source>
</evidence>
<feature type="disulfide bond" evidence="8">
    <location>
        <begin position="111"/>
        <end position="142"/>
    </location>
</feature>
<feature type="region of interest" description="Disordered" evidence="10">
    <location>
        <begin position="269"/>
        <end position="291"/>
    </location>
</feature>
<feature type="disulfide bond" evidence="8">
    <location>
        <begin position="147"/>
        <end position="191"/>
    </location>
</feature>
<feature type="compositionally biased region" description="Polar residues" evidence="10">
    <location>
        <begin position="282"/>
        <end position="291"/>
    </location>
</feature>
<evidence type="ECO:0000256" key="1">
    <source>
        <dbReference type="ARBA" id="ARBA00004370"/>
    </source>
</evidence>
<dbReference type="GO" id="GO:0045916">
    <property type="term" value="P:negative regulation of complement activation"/>
    <property type="evidence" value="ECO:0007669"/>
    <property type="project" value="InterPro"/>
</dbReference>
<evidence type="ECO:0000256" key="3">
    <source>
        <dbReference type="ARBA" id="ARBA00022659"/>
    </source>
</evidence>
<evidence type="ECO:0000313" key="13">
    <source>
        <dbReference type="EMBL" id="AAC95530.1"/>
    </source>
</evidence>
<evidence type="ECO:0000313" key="14">
    <source>
        <dbReference type="Proteomes" id="UP000008287"/>
    </source>
</evidence>
<keyword evidence="11" id="KW-1133">Transmembrane helix</keyword>
<keyword evidence="5" id="KW-0677">Repeat</keyword>
<dbReference type="InterPro" id="IPR000436">
    <property type="entry name" value="Sushi_SCR_CCP_dom"/>
</dbReference>
<feature type="disulfide bond" evidence="8">
    <location>
        <begin position="175"/>
        <end position="205"/>
    </location>
</feature>
<dbReference type="GO" id="GO:0001848">
    <property type="term" value="F:complement binding"/>
    <property type="evidence" value="ECO:0007669"/>
    <property type="project" value="InterPro"/>
</dbReference>
<dbReference type="GO" id="GO:0016020">
    <property type="term" value="C:membrane"/>
    <property type="evidence" value="ECO:0007669"/>
    <property type="project" value="UniProtKB-SubCell"/>
</dbReference>